<evidence type="ECO:0000256" key="1">
    <source>
        <dbReference type="SAM" id="Phobius"/>
    </source>
</evidence>
<reference evidence="2" key="1">
    <citation type="submission" date="2009-08" db="EMBL/GenBank/DDBJ databases">
        <authorList>
            <consortium name="US DOE Joint Genome Institute"/>
            <person name="Lucas S."/>
            <person name="Copeland A."/>
            <person name="Lapidus A."/>
            <person name="Glavina del Rio T."/>
            <person name="Dalin E."/>
            <person name="Tice H."/>
            <person name="Bruce D."/>
            <person name="Barry K."/>
            <person name="Pitluck S."/>
            <person name="Lowry S."/>
            <person name="Larimer F."/>
            <person name="Land M."/>
            <person name="Hauser L."/>
            <person name="Kyrpides N."/>
            <person name="Ivanova N."/>
            <person name="McMahon K.D."/>
            <person name="Hugenholtz P."/>
        </authorList>
    </citation>
    <scope>NUCLEOTIDE SEQUENCE</scope>
    <source>
        <strain evidence="2">UW-1</strain>
    </source>
</reference>
<name>C7RRD4_ACCRE</name>
<keyword evidence="1" id="KW-0472">Membrane</keyword>
<dbReference type="KEGG" id="app:CAP2UW1_4414"/>
<accession>C7RRD4</accession>
<feature type="transmembrane region" description="Helical" evidence="1">
    <location>
        <begin position="51"/>
        <end position="68"/>
    </location>
</feature>
<dbReference type="HOGENOM" id="CLU_2140358_0_0_4"/>
<sequence length="112" mass="12239">MYTEDDISSAIEAGVLTKEAASAFRAHVAGLKSETAVDEEHFRLVTGFNDIFVVIACLLLLTSVAWIGSALVPWLGALAVSATAWFLAELFTRKRRMELPAIVLLLALWEAF</sequence>
<evidence type="ECO:0000313" key="2">
    <source>
        <dbReference type="EMBL" id="ACV37645.1"/>
    </source>
</evidence>
<reference evidence="2" key="2">
    <citation type="submission" date="2009-09" db="EMBL/GenBank/DDBJ databases">
        <title>Complete sequence of chromosome of Candidatus Accumulibacter phosphatis clade IIA str. UW-1.</title>
        <authorList>
            <consortium name="US DOE Joint Genome Institute"/>
            <person name="Martin H.G."/>
            <person name="Ivanova N."/>
            <person name="Kunin V."/>
            <person name="Warnecke F."/>
            <person name="Barry K."/>
            <person name="He S."/>
            <person name="Salamov A."/>
            <person name="Szeto E."/>
            <person name="Dalin E."/>
            <person name="Pangilinan J.L."/>
            <person name="Lapidus A."/>
            <person name="Lowry S."/>
            <person name="Kyrpides N.C."/>
            <person name="McMahon K.D."/>
            <person name="Hugenholtz P."/>
        </authorList>
    </citation>
    <scope>NUCLEOTIDE SEQUENCE [LARGE SCALE GENOMIC DNA]</scope>
    <source>
        <strain evidence="2">UW-1</strain>
    </source>
</reference>
<keyword evidence="1" id="KW-1133">Transmembrane helix</keyword>
<organism evidence="2">
    <name type="scientific">Accumulibacter regalis</name>
    <dbReference type="NCBI Taxonomy" id="522306"/>
    <lineage>
        <taxon>Bacteria</taxon>
        <taxon>Pseudomonadati</taxon>
        <taxon>Pseudomonadota</taxon>
        <taxon>Betaproteobacteria</taxon>
        <taxon>Candidatus Accumulibacter</taxon>
    </lineage>
</organism>
<dbReference type="EMBL" id="CP001715">
    <property type="protein sequence ID" value="ACV37645.1"/>
    <property type="molecule type" value="Genomic_DNA"/>
</dbReference>
<dbReference type="eggNOG" id="ENOG502Z8Y9">
    <property type="taxonomic scope" value="Bacteria"/>
</dbReference>
<gene>
    <name evidence="2" type="ordered locus">CAP2UW1_4414</name>
</gene>
<dbReference type="STRING" id="522306.CAP2UW1_4414"/>
<protein>
    <submittedName>
        <fullName evidence="2">Uncharacterized protein</fullName>
    </submittedName>
</protein>
<proteinExistence type="predicted"/>
<keyword evidence="1" id="KW-0812">Transmembrane</keyword>
<dbReference type="AlphaFoldDB" id="C7RRD4"/>
<feature type="transmembrane region" description="Helical" evidence="1">
    <location>
        <begin position="74"/>
        <end position="92"/>
    </location>
</feature>